<feature type="transmembrane region" description="Helical" evidence="8">
    <location>
        <begin position="391"/>
        <end position="410"/>
    </location>
</feature>
<reference evidence="10" key="1">
    <citation type="journal article" date="2019" name="Int. J. Syst. Evol. Microbiol.">
        <title>The Global Catalogue of Microorganisms (GCM) 10K type strain sequencing project: providing services to taxonomists for standard genome sequencing and annotation.</title>
        <authorList>
            <consortium name="The Broad Institute Genomics Platform"/>
            <consortium name="The Broad Institute Genome Sequencing Center for Infectious Disease"/>
            <person name="Wu L."/>
            <person name="Ma J."/>
        </authorList>
    </citation>
    <scope>NUCLEOTIDE SEQUENCE [LARGE SCALE GENOMIC DNA]</scope>
    <source>
        <strain evidence="10">CGMCC 1.10363</strain>
    </source>
</reference>
<keyword evidence="5 8" id="KW-1133">Transmembrane helix</keyword>
<dbReference type="InterPro" id="IPR026030">
    <property type="entry name" value="Pur-cyt_permease_Fcy2/21/22"/>
</dbReference>
<feature type="transmembrane region" description="Helical" evidence="8">
    <location>
        <begin position="132"/>
        <end position="153"/>
    </location>
</feature>
<evidence type="ECO:0000256" key="8">
    <source>
        <dbReference type="SAM" id="Phobius"/>
    </source>
</evidence>
<comment type="subcellular location">
    <subcellularLocation>
        <location evidence="1">Membrane</location>
        <topology evidence="1">Multi-pass membrane protein</topology>
    </subcellularLocation>
</comment>
<dbReference type="EMBL" id="JBHSCN010000005">
    <property type="protein sequence ID" value="MFC4243807.1"/>
    <property type="molecule type" value="Genomic_DNA"/>
</dbReference>
<dbReference type="CDD" id="cd11484">
    <property type="entry name" value="SLC-NCS1sbd_CobB-like"/>
    <property type="match status" value="1"/>
</dbReference>
<feature type="transmembrane region" description="Helical" evidence="8">
    <location>
        <begin position="349"/>
        <end position="370"/>
    </location>
</feature>
<accession>A0ABV8Q8P3</accession>
<evidence type="ECO:0000256" key="3">
    <source>
        <dbReference type="ARBA" id="ARBA00022448"/>
    </source>
</evidence>
<comment type="caution">
    <text evidence="9">The sequence shown here is derived from an EMBL/GenBank/DDBJ whole genome shotgun (WGS) entry which is preliminary data.</text>
</comment>
<feature type="transmembrane region" description="Helical" evidence="8">
    <location>
        <begin position="321"/>
        <end position="343"/>
    </location>
</feature>
<keyword evidence="10" id="KW-1185">Reference proteome</keyword>
<feature type="transmembrane region" description="Helical" evidence="8">
    <location>
        <begin position="278"/>
        <end position="300"/>
    </location>
</feature>
<keyword evidence="3 7" id="KW-0813">Transport</keyword>
<protein>
    <submittedName>
        <fullName evidence="9">Purine-cytosine permease family protein</fullName>
    </submittedName>
</protein>
<evidence type="ECO:0000256" key="5">
    <source>
        <dbReference type="ARBA" id="ARBA00022989"/>
    </source>
</evidence>
<dbReference type="RefSeq" id="WP_390228885.1">
    <property type="nucleotide sequence ID" value="NZ_JBHSCN010000005.1"/>
</dbReference>
<name>A0ABV8Q8P3_9MICO</name>
<feature type="transmembrane region" description="Helical" evidence="8">
    <location>
        <begin position="55"/>
        <end position="73"/>
    </location>
</feature>
<feature type="transmembrane region" description="Helical" evidence="8">
    <location>
        <begin position="190"/>
        <end position="211"/>
    </location>
</feature>
<dbReference type="PANTHER" id="PTHR31806">
    <property type="entry name" value="PURINE-CYTOSINE PERMEASE FCY2-RELATED"/>
    <property type="match status" value="1"/>
</dbReference>
<organism evidence="9 10">
    <name type="scientific">Gryllotalpicola reticulitermitis</name>
    <dbReference type="NCBI Taxonomy" id="1184153"/>
    <lineage>
        <taxon>Bacteria</taxon>
        <taxon>Bacillati</taxon>
        <taxon>Actinomycetota</taxon>
        <taxon>Actinomycetes</taxon>
        <taxon>Micrococcales</taxon>
        <taxon>Microbacteriaceae</taxon>
        <taxon>Gryllotalpicola</taxon>
    </lineage>
</organism>
<gene>
    <name evidence="9" type="ORF">ACFOYW_10510</name>
</gene>
<dbReference type="Proteomes" id="UP001595900">
    <property type="component" value="Unassembled WGS sequence"/>
</dbReference>
<evidence type="ECO:0000313" key="9">
    <source>
        <dbReference type="EMBL" id="MFC4243807.1"/>
    </source>
</evidence>
<dbReference type="InterPro" id="IPR001248">
    <property type="entry name" value="Pur-cyt_permease"/>
</dbReference>
<evidence type="ECO:0000256" key="4">
    <source>
        <dbReference type="ARBA" id="ARBA00022692"/>
    </source>
</evidence>
<keyword evidence="4 8" id="KW-0812">Transmembrane</keyword>
<feature type="transmembrane region" description="Helical" evidence="8">
    <location>
        <begin position="430"/>
        <end position="449"/>
    </location>
</feature>
<evidence type="ECO:0000256" key="1">
    <source>
        <dbReference type="ARBA" id="ARBA00004141"/>
    </source>
</evidence>
<evidence type="ECO:0000256" key="7">
    <source>
        <dbReference type="PIRNR" id="PIRNR002744"/>
    </source>
</evidence>
<dbReference type="PIRSF" id="PIRSF002744">
    <property type="entry name" value="Pur-cyt_permease"/>
    <property type="match status" value="1"/>
</dbReference>
<evidence type="ECO:0000256" key="2">
    <source>
        <dbReference type="ARBA" id="ARBA00008974"/>
    </source>
</evidence>
<proteinExistence type="inferred from homology"/>
<feature type="transmembrane region" description="Helical" evidence="8">
    <location>
        <begin position="232"/>
        <end position="258"/>
    </location>
</feature>
<comment type="similarity">
    <text evidence="2 7">Belongs to the purine-cytosine permease (2.A.39) family.</text>
</comment>
<evidence type="ECO:0000256" key="6">
    <source>
        <dbReference type="ARBA" id="ARBA00023136"/>
    </source>
</evidence>
<feature type="transmembrane region" description="Helical" evidence="8">
    <location>
        <begin position="26"/>
        <end position="49"/>
    </location>
</feature>
<feature type="transmembrane region" description="Helical" evidence="8">
    <location>
        <begin position="160"/>
        <end position="178"/>
    </location>
</feature>
<feature type="transmembrane region" description="Helical" evidence="8">
    <location>
        <begin position="93"/>
        <end position="112"/>
    </location>
</feature>
<keyword evidence="6 7" id="KW-0472">Membrane</keyword>
<sequence>MPKLGIEQRSIDFVPHAERHGSARSLFAVWFAPNMQITTVVTGSLAVLVGLSLPWALLAIVVGNLFGATIMALHSAQGPKLGIPQMIQSRAQFGVYGATLPLILVLLMYIGFFASSAVLGGQALESWLGWPIVPAIIVTSAVCTIVAIVGYQLIHVMERIISVIAALAFIYLSVRLLQAPGVGSTWHAGHFHFGIFLLVVAIASTWQITYAPYVADYSRYLPADTPMSGPFWWTYWGSAIGSIWMMAFGSLAASIAVKTFGATPVAYVVDLAPGPVRWLFYIVLLLGVFAVNTMNLYGAFMSATTTLAAIFPMKLGAAARTVFVLAVAVVSTGVAILGYGNFVANFENFILFLAYFLIPWTAINLADFYFVRRERYDIPSIFERNGLYGRWNGRALLAYAIGIVVEVPFVSSTFFTGWLVSHLGGADISWILGLIVAGGVYLLLSGPIVRRENAWFAQRQATPASAESVG</sequence>
<evidence type="ECO:0000313" key="10">
    <source>
        <dbReference type="Proteomes" id="UP001595900"/>
    </source>
</evidence>
<dbReference type="PANTHER" id="PTHR31806:SF1">
    <property type="entry name" value="PURINE-CYTOSINE PERMEASE FCY2-RELATED"/>
    <property type="match status" value="1"/>
</dbReference>
<dbReference type="Gene3D" id="1.10.4160.10">
    <property type="entry name" value="Hydantoin permease"/>
    <property type="match status" value="1"/>
</dbReference>
<dbReference type="Pfam" id="PF02133">
    <property type="entry name" value="Transp_cyt_pur"/>
    <property type="match status" value="1"/>
</dbReference>